<evidence type="ECO:0000259" key="11">
    <source>
        <dbReference type="PROSITE" id="PS50853"/>
    </source>
</evidence>
<keyword evidence="9" id="KW-0472">Membrane</keyword>
<dbReference type="PANTHER" id="PTHR31183:SF1">
    <property type="entry name" value="CILIA- AND FLAGELLA-ASSOCIATED PROTEIN 53"/>
    <property type="match status" value="1"/>
</dbReference>
<reference evidence="12 13" key="1">
    <citation type="submission" date="2024-04" db="EMBL/GenBank/DDBJ databases">
        <authorList>
            <person name="Waldvogel A.-M."/>
            <person name="Schoenle A."/>
        </authorList>
    </citation>
    <scope>NUCLEOTIDE SEQUENCE [LARGE SCALE GENOMIC DNA]</scope>
</reference>
<comment type="similarity">
    <text evidence="5">Belongs to the CFAP53 family.</text>
</comment>
<feature type="transmembrane region" description="Helical" evidence="9">
    <location>
        <begin position="526"/>
        <end position="550"/>
    </location>
</feature>
<dbReference type="EMBL" id="OZ035823">
    <property type="protein sequence ID" value="CAL1568118.1"/>
    <property type="molecule type" value="Genomic_DNA"/>
</dbReference>
<evidence type="ECO:0000256" key="9">
    <source>
        <dbReference type="SAM" id="Phobius"/>
    </source>
</evidence>
<feature type="region of interest" description="Disordered" evidence="8">
    <location>
        <begin position="769"/>
        <end position="788"/>
    </location>
</feature>
<feature type="domain" description="Fibronectin type-III" evidence="11">
    <location>
        <begin position="239"/>
        <end position="335"/>
    </location>
</feature>
<dbReference type="InterPro" id="IPR043596">
    <property type="entry name" value="CFAP53/TCHP"/>
</dbReference>
<proteinExistence type="inferred from homology"/>
<comment type="subcellular location">
    <subcellularLocation>
        <location evidence="1">Cell projection</location>
        <location evidence="1">Cilium</location>
    </subcellularLocation>
</comment>
<dbReference type="InterPro" id="IPR040817">
    <property type="entry name" value="LIFR_D2"/>
</dbReference>
<feature type="chain" id="PRO_5043416083" description="Cilia- and flagella-associated protein 53" evidence="10">
    <location>
        <begin position="22"/>
        <end position="1021"/>
    </location>
</feature>
<dbReference type="PANTHER" id="PTHR31183">
    <property type="entry name" value="TRICHOPLEIN KERATIN FILAMENT-BINDING PROTEIN FAMILY MEMBER"/>
    <property type="match status" value="1"/>
</dbReference>
<dbReference type="Proteomes" id="UP001497482">
    <property type="component" value="Chromosome 1"/>
</dbReference>
<evidence type="ECO:0000256" key="3">
    <source>
        <dbReference type="ARBA" id="ARBA00023069"/>
    </source>
</evidence>
<name>A0AAV2IVL4_KNICA</name>
<feature type="coiled-coil region" evidence="7">
    <location>
        <begin position="591"/>
        <end position="618"/>
    </location>
</feature>
<dbReference type="AlphaFoldDB" id="A0AAV2IVL4"/>
<protein>
    <recommendedName>
        <fullName evidence="6">Cilia- and flagella-associated protein 53</fullName>
    </recommendedName>
</protein>
<keyword evidence="13" id="KW-1185">Reference proteome</keyword>
<keyword evidence="3" id="KW-0969">Cilium</keyword>
<accession>A0AAV2IVL4</accession>
<feature type="signal peptide" evidence="10">
    <location>
        <begin position="1"/>
        <end position="21"/>
    </location>
</feature>
<dbReference type="InterPro" id="IPR043597">
    <property type="entry name" value="TPH_dom"/>
</dbReference>
<dbReference type="InterPro" id="IPR003961">
    <property type="entry name" value="FN3_dom"/>
</dbReference>
<evidence type="ECO:0000256" key="7">
    <source>
        <dbReference type="SAM" id="Coils"/>
    </source>
</evidence>
<sequence>MTSRVPRIFVVFLVFVKHGAGDKYCTRQCAPQNTLLTNISQEVQLTWDLHHSCLTQKNLVFELVVLIQGKQVHNEEVEVAEHVGSSHLWRWTSFLPLECASHSIKIRSRCNNHPGVWILETLPGLEHTCATAEVQVFPQDHVFKVGSRATFFCIIPTADSDSEMSLSNYNDAPYNTSMLNHHLYALTVDLLWPTLTSDADIKCKTSMTETGACAIVGLLDFWKWGDWSQTMSFNTQGDIPDALDVWMHKEGNLTRIMWKLLENHQSNGNIIDYEVTWADSEEKEQQKKLCIVHPNKSVVLNLSPVKKYNIFVTARNAYGRCSPSQMIISHLSQEALVWDSWRIHGIAGGFSLSWTNTFNATCGYIVDWCPMSGDGLVDWIKVPPNTTNATIYSKNFKDGVRYRLSLYLCSAEALVRLAVREGYTKEQKIPKGLFKNLRWEQYASDVKISWDSISLREQSAFIKGYVLYCKNESSVIQEQTDDPRVSSLTARNLITDSYTFSVYALTSVGECGLTSLYATLNSQSDALVSAFLISLFIVFSLLCILTVVCYRQWARIKQKVYPPIPQPVNTNQHYVRNTTERHVKAAINQYDKSVEERRERLRIMLETEEQELLKETEERRETPLERQAKMKERARVLRDIRETQRQQIVSEKMEQLFINQCEELRAVLAKRREEETRMDCVAQVLSKQERQQEQQMKDKQFSEMWEAIRQREEQKESDRVERRQQKTNEHLNHLRAQMDVVDQQRQHAKMLKEEETQLLHEQREMQRLQDEREKHQRLKAQKTRRRQLDQSYRMKMRRLAKEQQEELAFDMSLIQQVLNQESNEKQESAQRKVELREEQQRYRQYLADELEKQKKLEHETELLIEEKLRETWDKRDKQSQMEREARNRLMKDVLEARSLQIQHKLEMNKQKQDQLAKDKEELMQTAEEIKLIDQKEKTQHKEFSRAYQADLLAQMQHKQQRKQFEKVLEDREFQSGLAMHQEYERMKERILSRPTSHTTVAHPFRRTEGAKSAPVQKSHRE</sequence>
<dbReference type="GO" id="GO:0005929">
    <property type="term" value="C:cilium"/>
    <property type="evidence" value="ECO:0007669"/>
    <property type="project" value="UniProtKB-SubCell"/>
</dbReference>
<gene>
    <name evidence="12" type="ORF">KC01_LOCUS799</name>
</gene>
<evidence type="ECO:0000313" key="13">
    <source>
        <dbReference type="Proteomes" id="UP001497482"/>
    </source>
</evidence>
<evidence type="ECO:0000256" key="6">
    <source>
        <dbReference type="ARBA" id="ARBA00033773"/>
    </source>
</evidence>
<keyword evidence="10" id="KW-0732">Signal</keyword>
<dbReference type="Pfam" id="PF13868">
    <property type="entry name" value="TPH"/>
    <property type="match status" value="1"/>
</dbReference>
<feature type="coiled-coil region" evidence="7">
    <location>
        <begin position="818"/>
        <end position="866"/>
    </location>
</feature>
<evidence type="ECO:0000256" key="8">
    <source>
        <dbReference type="SAM" id="MobiDB-lite"/>
    </source>
</evidence>
<feature type="region of interest" description="Disordered" evidence="8">
    <location>
        <begin position="988"/>
        <end position="1021"/>
    </location>
</feature>
<evidence type="ECO:0000313" key="12">
    <source>
        <dbReference type="EMBL" id="CAL1568118.1"/>
    </source>
</evidence>
<dbReference type="Gene3D" id="2.60.40.10">
    <property type="entry name" value="Immunoglobulins"/>
    <property type="match status" value="5"/>
</dbReference>
<keyword evidence="2 7" id="KW-0175">Coiled coil</keyword>
<dbReference type="InterPro" id="IPR036116">
    <property type="entry name" value="FN3_sf"/>
</dbReference>
<keyword evidence="4" id="KW-0966">Cell projection</keyword>
<dbReference type="PROSITE" id="PS50853">
    <property type="entry name" value="FN3"/>
    <property type="match status" value="1"/>
</dbReference>
<keyword evidence="9" id="KW-1133">Transmembrane helix</keyword>
<keyword evidence="9" id="KW-0812">Transmembrane</keyword>
<evidence type="ECO:0000256" key="2">
    <source>
        <dbReference type="ARBA" id="ARBA00023054"/>
    </source>
</evidence>
<dbReference type="InterPro" id="IPR013783">
    <property type="entry name" value="Ig-like_fold"/>
</dbReference>
<feature type="compositionally biased region" description="Basic residues" evidence="8">
    <location>
        <begin position="775"/>
        <end position="785"/>
    </location>
</feature>
<evidence type="ECO:0000256" key="10">
    <source>
        <dbReference type="SAM" id="SignalP"/>
    </source>
</evidence>
<dbReference type="Pfam" id="PF17971">
    <property type="entry name" value="LIFR_D2"/>
    <property type="match status" value="1"/>
</dbReference>
<dbReference type="SUPFAM" id="SSF49265">
    <property type="entry name" value="Fibronectin type III"/>
    <property type="match status" value="2"/>
</dbReference>
<dbReference type="CDD" id="cd00063">
    <property type="entry name" value="FN3"/>
    <property type="match status" value="2"/>
</dbReference>
<organism evidence="12 13">
    <name type="scientific">Knipowitschia caucasica</name>
    <name type="common">Caucasian dwarf goby</name>
    <name type="synonym">Pomatoschistus caucasicus</name>
    <dbReference type="NCBI Taxonomy" id="637954"/>
    <lineage>
        <taxon>Eukaryota</taxon>
        <taxon>Metazoa</taxon>
        <taxon>Chordata</taxon>
        <taxon>Craniata</taxon>
        <taxon>Vertebrata</taxon>
        <taxon>Euteleostomi</taxon>
        <taxon>Actinopterygii</taxon>
        <taxon>Neopterygii</taxon>
        <taxon>Teleostei</taxon>
        <taxon>Neoteleostei</taxon>
        <taxon>Acanthomorphata</taxon>
        <taxon>Gobiaria</taxon>
        <taxon>Gobiiformes</taxon>
        <taxon>Gobioidei</taxon>
        <taxon>Gobiidae</taxon>
        <taxon>Gobiinae</taxon>
        <taxon>Knipowitschia</taxon>
    </lineage>
</organism>
<evidence type="ECO:0000256" key="5">
    <source>
        <dbReference type="ARBA" id="ARBA00033747"/>
    </source>
</evidence>
<evidence type="ECO:0000256" key="1">
    <source>
        <dbReference type="ARBA" id="ARBA00004138"/>
    </source>
</evidence>
<evidence type="ECO:0000256" key="4">
    <source>
        <dbReference type="ARBA" id="ARBA00023273"/>
    </source>
</evidence>